<accession>A0A1B9GL50</accession>
<keyword evidence="3" id="KW-1185">Reference proteome</keyword>
<reference evidence="3" key="2">
    <citation type="submission" date="2013-12" db="EMBL/GenBank/DDBJ databases">
        <title>Evolution of pathogenesis and genome organization in the Tremellales.</title>
        <authorList>
            <person name="Cuomo C."/>
            <person name="Litvintseva A."/>
            <person name="Heitman J."/>
            <person name="Chen Y."/>
            <person name="Sun S."/>
            <person name="Springer D."/>
            <person name="Dromer F."/>
            <person name="Young S."/>
            <person name="Zeng Q."/>
            <person name="Chapman S."/>
            <person name="Gujja S."/>
            <person name="Saif S."/>
            <person name="Birren B."/>
        </authorList>
    </citation>
    <scope>NUCLEOTIDE SEQUENCE [LARGE SCALE GENOMIC DNA]</scope>
    <source>
        <strain evidence="3">BCC8398</strain>
    </source>
</reference>
<dbReference type="AlphaFoldDB" id="A0A1B9GL50"/>
<dbReference type="Proteomes" id="UP000092666">
    <property type="component" value="Unassembled WGS sequence"/>
</dbReference>
<feature type="compositionally biased region" description="Polar residues" evidence="1">
    <location>
        <begin position="76"/>
        <end position="85"/>
    </location>
</feature>
<protein>
    <submittedName>
        <fullName evidence="2">Uncharacterized protein</fullName>
    </submittedName>
</protein>
<feature type="region of interest" description="Disordered" evidence="1">
    <location>
        <begin position="166"/>
        <end position="194"/>
    </location>
</feature>
<evidence type="ECO:0000313" key="3">
    <source>
        <dbReference type="Proteomes" id="UP000092666"/>
    </source>
</evidence>
<organism evidence="2 3">
    <name type="scientific">Kwoniella heveanensis BCC8398</name>
    <dbReference type="NCBI Taxonomy" id="1296120"/>
    <lineage>
        <taxon>Eukaryota</taxon>
        <taxon>Fungi</taxon>
        <taxon>Dikarya</taxon>
        <taxon>Basidiomycota</taxon>
        <taxon>Agaricomycotina</taxon>
        <taxon>Tremellomycetes</taxon>
        <taxon>Tremellales</taxon>
        <taxon>Cryptococcaceae</taxon>
        <taxon>Kwoniella</taxon>
    </lineage>
</organism>
<feature type="compositionally biased region" description="Polar residues" evidence="1">
    <location>
        <begin position="14"/>
        <end position="29"/>
    </location>
</feature>
<feature type="compositionally biased region" description="Polar residues" evidence="1">
    <location>
        <begin position="53"/>
        <end position="62"/>
    </location>
</feature>
<feature type="region of interest" description="Disordered" evidence="1">
    <location>
        <begin position="1"/>
        <end position="98"/>
    </location>
</feature>
<evidence type="ECO:0000256" key="1">
    <source>
        <dbReference type="SAM" id="MobiDB-lite"/>
    </source>
</evidence>
<gene>
    <name evidence="2" type="ORF">I316_06606</name>
</gene>
<name>A0A1B9GL50_9TREE</name>
<proteinExistence type="predicted"/>
<dbReference type="EMBL" id="KV700131">
    <property type="protein sequence ID" value="OCF31799.1"/>
    <property type="molecule type" value="Genomic_DNA"/>
</dbReference>
<evidence type="ECO:0000313" key="2">
    <source>
        <dbReference type="EMBL" id="OCF31799.1"/>
    </source>
</evidence>
<sequence>MADNIALMSRTDRQGASWTTSSDASNLSGSLGAEGPTSSTQAQSSDHREPTKKTGSSAPSSEVESDLEHATEDDASQAQSINSSDRPGRPIMSRRSSSKEWLEFIDGELADVEAKEIAFRERHYRRRSTLESLKATVDGMQMQLAESERLLYGMEDYYNSLKSAFASDRAQSPTGTHAGTGTRTDTGVPPGLES</sequence>
<reference evidence="2 3" key="1">
    <citation type="submission" date="2013-07" db="EMBL/GenBank/DDBJ databases">
        <title>The Genome Sequence of Cryptococcus heveanensis BCC8398.</title>
        <authorList>
            <consortium name="The Broad Institute Genome Sequencing Platform"/>
            <person name="Cuomo C."/>
            <person name="Litvintseva A."/>
            <person name="Chen Y."/>
            <person name="Heitman J."/>
            <person name="Sun S."/>
            <person name="Springer D."/>
            <person name="Dromer F."/>
            <person name="Young S.K."/>
            <person name="Zeng Q."/>
            <person name="Gargeya S."/>
            <person name="Fitzgerald M."/>
            <person name="Abouelleil A."/>
            <person name="Alvarado L."/>
            <person name="Berlin A.M."/>
            <person name="Chapman S.B."/>
            <person name="Dewar J."/>
            <person name="Goldberg J."/>
            <person name="Griggs A."/>
            <person name="Gujja S."/>
            <person name="Hansen M."/>
            <person name="Howarth C."/>
            <person name="Imamovic A."/>
            <person name="Larimer J."/>
            <person name="McCowan C."/>
            <person name="Murphy C."/>
            <person name="Pearson M."/>
            <person name="Priest M."/>
            <person name="Roberts A."/>
            <person name="Saif S."/>
            <person name="Shea T."/>
            <person name="Sykes S."/>
            <person name="Wortman J."/>
            <person name="Nusbaum C."/>
            <person name="Birren B."/>
        </authorList>
    </citation>
    <scope>NUCLEOTIDE SEQUENCE [LARGE SCALE GENOMIC DNA]</scope>
    <source>
        <strain evidence="2 3">BCC8398</strain>
    </source>
</reference>
<feature type="compositionally biased region" description="Polar residues" evidence="1">
    <location>
        <begin position="169"/>
        <end position="185"/>
    </location>
</feature>